<proteinExistence type="predicted"/>
<comment type="caution">
    <text evidence="1">The sequence shown here is derived from an EMBL/GenBank/DDBJ whole genome shotgun (WGS) entry which is preliminary data.</text>
</comment>
<dbReference type="Proteomes" id="UP000288725">
    <property type="component" value="Unassembled WGS sequence"/>
</dbReference>
<organism evidence="1 2">
    <name type="scientific">Verticillium dahliae</name>
    <name type="common">Verticillium wilt</name>
    <dbReference type="NCBI Taxonomy" id="27337"/>
    <lineage>
        <taxon>Eukaryota</taxon>
        <taxon>Fungi</taxon>
        <taxon>Dikarya</taxon>
        <taxon>Ascomycota</taxon>
        <taxon>Pezizomycotina</taxon>
        <taxon>Sordariomycetes</taxon>
        <taxon>Hypocreomycetidae</taxon>
        <taxon>Glomerellales</taxon>
        <taxon>Plectosphaerellaceae</taxon>
        <taxon>Verticillium</taxon>
    </lineage>
</organism>
<dbReference type="EMBL" id="RSDZ01000174">
    <property type="protein sequence ID" value="RXG41782.1"/>
    <property type="molecule type" value="Genomic_DNA"/>
</dbReference>
<dbReference type="AlphaFoldDB" id="A0A444RKV9"/>
<gene>
    <name evidence="1" type="ORF">VDGE_30534</name>
</gene>
<name>A0A444RKV9_VERDA</name>
<sequence>MVVLNRFNRALDDWGSIGHSGTSSLFRMGSKPSSYMEEFRNSITKQVLIQEKLARASNLVAAFVKG</sequence>
<accession>A0A444RKV9</accession>
<evidence type="ECO:0000313" key="1">
    <source>
        <dbReference type="EMBL" id="RXG41782.1"/>
    </source>
</evidence>
<evidence type="ECO:0000313" key="2">
    <source>
        <dbReference type="Proteomes" id="UP000288725"/>
    </source>
</evidence>
<protein>
    <submittedName>
        <fullName evidence="1">Uncharacterized protein</fullName>
    </submittedName>
</protein>
<reference evidence="1 2" key="1">
    <citation type="submission" date="2018-12" db="EMBL/GenBank/DDBJ databases">
        <title>Genome of Verticillium dahliae isolate Getta Getta.</title>
        <authorList>
            <person name="Gardiner D.M."/>
        </authorList>
    </citation>
    <scope>NUCLEOTIDE SEQUENCE [LARGE SCALE GENOMIC DNA]</scope>
    <source>
        <strain evidence="1 2">Getta Getta</strain>
    </source>
</reference>